<comment type="similarity">
    <text evidence="9">Belongs to the phospholipase D family. Cardiolipin synthase subfamily. ClsB sub-subfamily.</text>
</comment>
<keyword evidence="5 9" id="KW-0443">Lipid metabolism</keyword>
<dbReference type="SUPFAM" id="SSF56024">
    <property type="entry name" value="Phospholipase D/nuclease"/>
    <property type="match status" value="2"/>
</dbReference>
<comment type="subcellular location">
    <subcellularLocation>
        <location evidence="9">Cell membrane</location>
        <topology evidence="9">Peripheral membrane protein</topology>
    </subcellularLocation>
</comment>
<evidence type="ECO:0000256" key="8">
    <source>
        <dbReference type="ARBA" id="ARBA00023264"/>
    </source>
</evidence>
<dbReference type="EMBL" id="JBHRYF010000003">
    <property type="protein sequence ID" value="MFC3659871.1"/>
    <property type="molecule type" value="Genomic_DNA"/>
</dbReference>
<keyword evidence="12" id="KW-1185">Reference proteome</keyword>
<name>A0ABV7USB9_9GAMM</name>
<dbReference type="InterPro" id="IPR025202">
    <property type="entry name" value="PLD-like_dom"/>
</dbReference>
<comment type="caution">
    <text evidence="11">The sequence shown here is derived from an EMBL/GenBank/DDBJ whole genome shotgun (WGS) entry which is preliminary data.</text>
</comment>
<proteinExistence type="inferred from homology"/>
<feature type="domain" description="PLD phosphodiesterase" evidence="10">
    <location>
        <begin position="288"/>
        <end position="315"/>
    </location>
</feature>
<feature type="active site" evidence="9">
    <location>
        <position position="117"/>
    </location>
</feature>
<feature type="active site" evidence="9">
    <location>
        <position position="119"/>
    </location>
</feature>
<keyword evidence="6 9" id="KW-0472">Membrane</keyword>
<evidence type="ECO:0000256" key="9">
    <source>
        <dbReference type="HAMAP-Rule" id="MF_01917"/>
    </source>
</evidence>
<feature type="domain" description="PLD phosphodiesterase" evidence="10">
    <location>
        <begin position="112"/>
        <end position="139"/>
    </location>
</feature>
<keyword evidence="4" id="KW-0677">Repeat</keyword>
<evidence type="ECO:0000313" key="12">
    <source>
        <dbReference type="Proteomes" id="UP001595724"/>
    </source>
</evidence>
<feature type="active site" evidence="9">
    <location>
        <position position="300"/>
    </location>
</feature>
<dbReference type="NCBIfam" id="NF008427">
    <property type="entry name" value="PRK11263.1"/>
    <property type="match status" value="1"/>
</dbReference>
<keyword evidence="1 9" id="KW-1003">Cell membrane</keyword>
<evidence type="ECO:0000256" key="3">
    <source>
        <dbReference type="ARBA" id="ARBA00022679"/>
    </source>
</evidence>
<dbReference type="InterPro" id="IPR001736">
    <property type="entry name" value="PLipase_D/transphosphatidylase"/>
</dbReference>
<dbReference type="Pfam" id="PF13091">
    <property type="entry name" value="PLDc_2"/>
    <property type="match status" value="2"/>
</dbReference>
<dbReference type="CDD" id="cd09110">
    <property type="entry name" value="PLDc_CLS_1"/>
    <property type="match status" value="1"/>
</dbReference>
<organism evidence="11 12">
    <name type="scientific">Luteimonas notoginsengisoli</name>
    <dbReference type="NCBI Taxonomy" id="1578200"/>
    <lineage>
        <taxon>Bacteria</taxon>
        <taxon>Pseudomonadati</taxon>
        <taxon>Pseudomonadota</taxon>
        <taxon>Gammaproteobacteria</taxon>
        <taxon>Lysobacterales</taxon>
        <taxon>Lysobacteraceae</taxon>
        <taxon>Luteimonas</taxon>
    </lineage>
</organism>
<keyword evidence="7 9" id="KW-0594">Phospholipid biosynthesis</keyword>
<dbReference type="HAMAP" id="MF_01917">
    <property type="entry name" value="Cardiolipin_synth_ClsB"/>
    <property type="match status" value="1"/>
</dbReference>
<keyword evidence="2 9" id="KW-0444">Lipid biosynthesis</keyword>
<evidence type="ECO:0000256" key="5">
    <source>
        <dbReference type="ARBA" id="ARBA00023098"/>
    </source>
</evidence>
<evidence type="ECO:0000256" key="7">
    <source>
        <dbReference type="ARBA" id="ARBA00023209"/>
    </source>
</evidence>
<evidence type="ECO:0000259" key="10">
    <source>
        <dbReference type="PROSITE" id="PS50035"/>
    </source>
</evidence>
<dbReference type="InterPro" id="IPR030872">
    <property type="entry name" value="Cardiolipin_synth_ClsB"/>
</dbReference>
<dbReference type="RefSeq" id="WP_386708291.1">
    <property type="nucleotide sequence ID" value="NZ_JBHRYF010000003.1"/>
</dbReference>
<dbReference type="PANTHER" id="PTHR21248">
    <property type="entry name" value="CARDIOLIPIN SYNTHASE"/>
    <property type="match status" value="1"/>
</dbReference>
<gene>
    <name evidence="9 11" type="primary">clsB</name>
    <name evidence="11" type="ORF">ACFOM9_07250</name>
</gene>
<dbReference type="EC" id="2.7.8.-" evidence="9"/>
<evidence type="ECO:0000256" key="2">
    <source>
        <dbReference type="ARBA" id="ARBA00022516"/>
    </source>
</evidence>
<protein>
    <recommendedName>
        <fullName evidence="9">Cardiolipin synthase B</fullName>
        <shortName evidence="9">CL synthase</shortName>
        <ecNumber evidence="9">2.7.8.-</ecNumber>
    </recommendedName>
</protein>
<dbReference type="CDD" id="cd09159">
    <property type="entry name" value="PLDc_ybhO_like_2"/>
    <property type="match status" value="1"/>
</dbReference>
<evidence type="ECO:0000313" key="11">
    <source>
        <dbReference type="EMBL" id="MFC3659871.1"/>
    </source>
</evidence>
<dbReference type="Gene3D" id="3.30.870.10">
    <property type="entry name" value="Endonuclease Chain A"/>
    <property type="match status" value="2"/>
</dbReference>
<comment type="catalytic activity">
    <reaction evidence="9">
        <text>2 a 1,2-diacyl-sn-glycero-3-phospho-(1'-sn-glycerol) = a cardiolipin + glycerol</text>
        <dbReference type="Rhea" id="RHEA:31451"/>
        <dbReference type="ChEBI" id="CHEBI:17754"/>
        <dbReference type="ChEBI" id="CHEBI:62237"/>
        <dbReference type="ChEBI" id="CHEBI:64716"/>
    </reaction>
</comment>
<comment type="function">
    <text evidence="9">Catalyzes the phosphatidyl group transfer from one phosphatidylglycerol molecule to another to form cardiolipin (CL) (diphosphatidylglycerol) and glycerol.</text>
</comment>
<feature type="active site" evidence="9">
    <location>
        <position position="293"/>
    </location>
</feature>
<feature type="active site" evidence="9">
    <location>
        <position position="124"/>
    </location>
</feature>
<dbReference type="PROSITE" id="PS50035">
    <property type="entry name" value="PLD"/>
    <property type="match status" value="2"/>
</dbReference>
<feature type="active site" evidence="9">
    <location>
        <position position="295"/>
    </location>
</feature>
<evidence type="ECO:0000256" key="6">
    <source>
        <dbReference type="ARBA" id="ARBA00023136"/>
    </source>
</evidence>
<evidence type="ECO:0000256" key="4">
    <source>
        <dbReference type="ARBA" id="ARBA00022737"/>
    </source>
</evidence>
<accession>A0ABV7USB9</accession>
<reference evidence="12" key="1">
    <citation type="journal article" date="2019" name="Int. J. Syst. Evol. Microbiol.">
        <title>The Global Catalogue of Microorganisms (GCM) 10K type strain sequencing project: providing services to taxonomists for standard genome sequencing and annotation.</title>
        <authorList>
            <consortium name="The Broad Institute Genomics Platform"/>
            <consortium name="The Broad Institute Genome Sequencing Center for Infectious Disease"/>
            <person name="Wu L."/>
            <person name="Ma J."/>
        </authorList>
    </citation>
    <scope>NUCLEOTIDE SEQUENCE [LARGE SCALE GENOMIC DNA]</scope>
    <source>
        <strain evidence="12">KCTC 42211</strain>
    </source>
</reference>
<dbReference type="SMART" id="SM00155">
    <property type="entry name" value="PLDc"/>
    <property type="match status" value="2"/>
</dbReference>
<keyword evidence="8 9" id="KW-1208">Phospholipid metabolism</keyword>
<dbReference type="GO" id="GO:0016740">
    <property type="term" value="F:transferase activity"/>
    <property type="evidence" value="ECO:0007669"/>
    <property type="project" value="UniProtKB-KW"/>
</dbReference>
<dbReference type="Proteomes" id="UP001595724">
    <property type="component" value="Unassembled WGS sequence"/>
</dbReference>
<keyword evidence="3 9" id="KW-0808">Transferase</keyword>
<dbReference type="PANTHER" id="PTHR21248:SF23">
    <property type="entry name" value="CARDIOLIPIN SYNTHASE B"/>
    <property type="match status" value="1"/>
</dbReference>
<evidence type="ECO:0000256" key="1">
    <source>
        <dbReference type="ARBA" id="ARBA00022475"/>
    </source>
</evidence>
<sequence length="401" mass="44532">MSRGPARDWIGGNRVELLENGEAFFPRVMAAIEAAQREVLVETFILFDDKVGRQLQAALVAAARRGLRVELTIDGYGSPDLPHAFTAALVDAGVGLRYFDPKPRLLGMRTNLFRRLHRKITVVDGKTAFVGGINFSADHLADFGAEAKQDYTVEIAGPVVAVIRAFALTALHAPAAPRGWERVRDETRASDTEGGADVRFVCRDRRHPTDIEDAYIHAIRAARHRVVIANAYFLPGYRLLHELHRAARRGVSVTLLLQGNPDMPMVANAARGLYPYLLGGGVRIVEYCQRPLHAKLALVDDDWATVGSSNLDPLSLSLNLEANVLVRDRAFCAHVRDRLQWLVDHHCREIDASALPPRTPLRTLSRLVMFHVIRRLPRWAGLWPAHTPRVVAVSPGEEPPQ</sequence>